<feature type="modified residue" description="N6-(pyridoxal phosphate)lysine" evidence="8">
    <location>
        <position position="220"/>
    </location>
</feature>
<keyword evidence="10" id="KW-0032">Aminotransferase</keyword>
<dbReference type="GO" id="GO:0018826">
    <property type="term" value="F:methionine gamma-lyase activity"/>
    <property type="evidence" value="ECO:0007669"/>
    <property type="project" value="UniProtKB-EC"/>
</dbReference>
<evidence type="ECO:0000256" key="8">
    <source>
        <dbReference type="PIRSR" id="PIRSR001434-2"/>
    </source>
</evidence>
<dbReference type="CDD" id="cd00614">
    <property type="entry name" value="CGS_like"/>
    <property type="match status" value="1"/>
</dbReference>
<comment type="catalytic activity">
    <reaction evidence="6">
        <text>L-homocysteine + H2O = 2-oxobutanoate + hydrogen sulfide + NH4(+) + H(+)</text>
        <dbReference type="Rhea" id="RHEA:14501"/>
        <dbReference type="ChEBI" id="CHEBI:15377"/>
        <dbReference type="ChEBI" id="CHEBI:15378"/>
        <dbReference type="ChEBI" id="CHEBI:16763"/>
        <dbReference type="ChEBI" id="CHEBI:28938"/>
        <dbReference type="ChEBI" id="CHEBI:29919"/>
        <dbReference type="ChEBI" id="CHEBI:58199"/>
        <dbReference type="EC" id="4.4.1.2"/>
    </reaction>
    <physiologicalReaction direction="left-to-right" evidence="6">
        <dbReference type="Rhea" id="RHEA:14502"/>
    </physiologicalReaction>
</comment>
<dbReference type="GO" id="GO:0019346">
    <property type="term" value="P:transsulfuration"/>
    <property type="evidence" value="ECO:0007669"/>
    <property type="project" value="InterPro"/>
</dbReference>
<dbReference type="InterPro" id="IPR015424">
    <property type="entry name" value="PyrdxlP-dep_Trfase"/>
</dbReference>
<dbReference type="GO" id="GO:0003962">
    <property type="term" value="F:cystathionine gamma-synthase activity"/>
    <property type="evidence" value="ECO:0007669"/>
    <property type="project" value="TreeGrafter"/>
</dbReference>
<dbReference type="PANTHER" id="PTHR11808">
    <property type="entry name" value="TRANS-SULFURATION ENZYME FAMILY MEMBER"/>
    <property type="match status" value="1"/>
</dbReference>
<evidence type="ECO:0000256" key="9">
    <source>
        <dbReference type="RuleBase" id="RU362118"/>
    </source>
</evidence>
<dbReference type="InterPro" id="IPR000277">
    <property type="entry name" value="Cys/Met-Metab_PyrdxlP-dep_enz"/>
</dbReference>
<dbReference type="PROSITE" id="PS00868">
    <property type="entry name" value="CYS_MET_METAB_PP"/>
    <property type="match status" value="1"/>
</dbReference>
<dbReference type="Gene3D" id="3.90.1150.10">
    <property type="entry name" value="Aspartate Aminotransferase, domain 1"/>
    <property type="match status" value="1"/>
</dbReference>
<dbReference type="GO" id="GO:0047982">
    <property type="term" value="F:homocysteine desulfhydrase activity"/>
    <property type="evidence" value="ECO:0007669"/>
    <property type="project" value="UniProtKB-EC"/>
</dbReference>
<dbReference type="GO" id="GO:0005737">
    <property type="term" value="C:cytoplasm"/>
    <property type="evidence" value="ECO:0007669"/>
    <property type="project" value="TreeGrafter"/>
</dbReference>
<evidence type="ECO:0000313" key="10">
    <source>
        <dbReference type="EMBL" id="XCG62742.1"/>
    </source>
</evidence>
<dbReference type="FunFam" id="3.40.640.10:FF:000046">
    <property type="entry name" value="Cystathionine gamma-lyase"/>
    <property type="match status" value="1"/>
</dbReference>
<evidence type="ECO:0000256" key="5">
    <source>
        <dbReference type="ARBA" id="ARBA00047199"/>
    </source>
</evidence>
<dbReference type="PANTHER" id="PTHR11808:SF15">
    <property type="entry name" value="CYSTATHIONINE GAMMA-LYASE"/>
    <property type="match status" value="1"/>
</dbReference>
<dbReference type="GO" id="GO:0030170">
    <property type="term" value="F:pyridoxal phosphate binding"/>
    <property type="evidence" value="ECO:0007669"/>
    <property type="project" value="InterPro"/>
</dbReference>
<dbReference type="Gene3D" id="3.40.640.10">
    <property type="entry name" value="Type I PLP-dependent aspartate aminotransferase-like (Major domain)"/>
    <property type="match status" value="1"/>
</dbReference>
<comment type="cofactor">
    <cofactor evidence="1 9">
        <name>pyridoxal 5'-phosphate</name>
        <dbReference type="ChEBI" id="CHEBI:597326"/>
    </cofactor>
</comment>
<evidence type="ECO:0000256" key="1">
    <source>
        <dbReference type="ARBA" id="ARBA00001933"/>
    </source>
</evidence>
<name>A0AAU8DNE2_9ACTN</name>
<dbReference type="AlphaFoldDB" id="A0AAU8DNE2"/>
<dbReference type="PIRSF" id="PIRSF001434">
    <property type="entry name" value="CGS"/>
    <property type="match status" value="1"/>
</dbReference>
<dbReference type="GO" id="GO:0008483">
    <property type="term" value="F:transaminase activity"/>
    <property type="evidence" value="ECO:0007669"/>
    <property type="project" value="UniProtKB-KW"/>
</dbReference>
<dbReference type="Pfam" id="PF01053">
    <property type="entry name" value="Cys_Met_Meta_PP"/>
    <property type="match status" value="1"/>
</dbReference>
<evidence type="ECO:0000256" key="7">
    <source>
        <dbReference type="ARBA" id="ARBA00052699"/>
    </source>
</evidence>
<sequence length="404" mass="42234">MTSASESPAPEKPAPDQALATRAVHPRVPVDFAGRPVSVPIYQTTVYAHDDIAVQKESLDNPRGAFGYSRMGNPTVRSLEEVVAGLEGGVGAVATSSGMAAIHTALGANLRAGAHLVVQNSIYGGTSGLLDDLRKRWDLGITFIDGDDPEQLAAALRPNTAALYLETISNPVTAVADIPVMTAVAREHGVLSVVDNTFASPMLCRPLSLGADIVLHSATKYLGGHSDVTAGVVVYAQEQQFVDGWKYAVGVGSTPDPFGAWLVIRGIQTLALRMGAATANATDLAERLAAHRRVTKVHHPSNPEHPQYSLAAKILDGPGPMLSYDVDGGADAARAVISRLKLIQNAASLGGVETLTMHPVSTSHRTLSDEQLAVAGIAAGTVRLSTGVEAVEDIWADLEQALDG</sequence>
<protein>
    <recommendedName>
        <fullName evidence="4">homocysteine desulfhydrase</fullName>
        <ecNumber evidence="4">4.4.1.2</ecNumber>
    </recommendedName>
    <alternativeName>
        <fullName evidence="5">Homocysteine desulfhydrase</fullName>
    </alternativeName>
</protein>
<organism evidence="10">
    <name type="scientific">Nakamurella sp. A5-74</name>
    <dbReference type="NCBI Taxonomy" id="3158264"/>
    <lineage>
        <taxon>Bacteria</taxon>
        <taxon>Bacillati</taxon>
        <taxon>Actinomycetota</taxon>
        <taxon>Actinomycetes</taxon>
        <taxon>Nakamurellales</taxon>
        <taxon>Nakamurellaceae</taxon>
        <taxon>Nakamurella</taxon>
    </lineage>
</organism>
<proteinExistence type="inferred from homology"/>
<evidence type="ECO:0000256" key="2">
    <source>
        <dbReference type="ARBA" id="ARBA00009077"/>
    </source>
</evidence>
<reference evidence="10" key="1">
    <citation type="submission" date="2024-05" db="EMBL/GenBank/DDBJ databases">
        <authorList>
            <person name="Cai S.Y."/>
            <person name="Jin L.M."/>
            <person name="Li H.R."/>
        </authorList>
    </citation>
    <scope>NUCLEOTIDE SEQUENCE</scope>
    <source>
        <strain evidence="10">A5-74</strain>
    </source>
</reference>
<dbReference type="GO" id="GO:0019343">
    <property type="term" value="P:cysteine biosynthetic process via cystathionine"/>
    <property type="evidence" value="ECO:0007669"/>
    <property type="project" value="TreeGrafter"/>
</dbReference>
<keyword evidence="3 8" id="KW-0663">Pyridoxal phosphate</keyword>
<evidence type="ECO:0000256" key="4">
    <source>
        <dbReference type="ARBA" id="ARBA00047175"/>
    </source>
</evidence>
<dbReference type="GO" id="GO:0004123">
    <property type="term" value="F:cystathionine gamma-lyase activity"/>
    <property type="evidence" value="ECO:0007669"/>
    <property type="project" value="TreeGrafter"/>
</dbReference>
<dbReference type="EC" id="4.4.1.2" evidence="4"/>
<evidence type="ECO:0000256" key="6">
    <source>
        <dbReference type="ARBA" id="ARBA00048780"/>
    </source>
</evidence>
<dbReference type="InterPro" id="IPR015422">
    <property type="entry name" value="PyrdxlP-dep_Trfase_small"/>
</dbReference>
<comment type="catalytic activity">
    <reaction evidence="7">
        <text>L-methionine + H2O = methanethiol + 2-oxobutanoate + NH4(+)</text>
        <dbReference type="Rhea" id="RHEA:23800"/>
        <dbReference type="ChEBI" id="CHEBI:15377"/>
        <dbReference type="ChEBI" id="CHEBI:16007"/>
        <dbReference type="ChEBI" id="CHEBI:16763"/>
        <dbReference type="ChEBI" id="CHEBI:28938"/>
        <dbReference type="ChEBI" id="CHEBI:57844"/>
        <dbReference type="EC" id="4.4.1.11"/>
    </reaction>
    <physiologicalReaction direction="left-to-right" evidence="7">
        <dbReference type="Rhea" id="RHEA:23801"/>
    </physiologicalReaction>
</comment>
<accession>A0AAU8DNE2</accession>
<keyword evidence="10" id="KW-0808">Transferase</keyword>
<evidence type="ECO:0000256" key="3">
    <source>
        <dbReference type="ARBA" id="ARBA00022898"/>
    </source>
</evidence>
<gene>
    <name evidence="10" type="ORF">ABLG96_16145</name>
</gene>
<comment type="similarity">
    <text evidence="2 9">Belongs to the trans-sulfuration enzymes family.</text>
</comment>
<dbReference type="InterPro" id="IPR015421">
    <property type="entry name" value="PyrdxlP-dep_Trfase_major"/>
</dbReference>
<dbReference type="RefSeq" id="WP_353648357.1">
    <property type="nucleotide sequence ID" value="NZ_CP159218.1"/>
</dbReference>
<dbReference type="EMBL" id="CP159218">
    <property type="protein sequence ID" value="XCG62742.1"/>
    <property type="molecule type" value="Genomic_DNA"/>
</dbReference>
<dbReference type="SUPFAM" id="SSF53383">
    <property type="entry name" value="PLP-dependent transferases"/>
    <property type="match status" value="1"/>
</dbReference>
<dbReference type="InterPro" id="IPR054542">
    <property type="entry name" value="Cys_met_metab_PP"/>
</dbReference>